<dbReference type="OrthoDB" id="122427at2"/>
<dbReference type="AlphaFoldDB" id="I3ZMH7"/>
<proteinExistence type="predicted"/>
<dbReference type="RefSeq" id="WP_014787705.1">
    <property type="nucleotide sequence ID" value="NC_018014.1"/>
</dbReference>
<dbReference type="HOGENOM" id="CLU_1785956_0_0_0"/>
<evidence type="ECO:0000313" key="3">
    <source>
        <dbReference type="Proteomes" id="UP000006056"/>
    </source>
</evidence>
<feature type="transmembrane region" description="Helical" evidence="1">
    <location>
        <begin position="45"/>
        <end position="66"/>
    </location>
</feature>
<dbReference type="Proteomes" id="UP000006056">
    <property type="component" value="Chromosome"/>
</dbReference>
<sequence>MDHVLIARVGLSAVGALQGVATVAIDCNRTHATNPVWVGHARFHVVWQTSTEVLLSLVGLALIWMGGPQQHVAFYLAALLIALSPLGFLVAFACRPLFRATLSDPNGIPPLRLKVAGAIRCLDMNLVAVLAALVCIAALTGIYRS</sequence>
<evidence type="ECO:0000313" key="2">
    <source>
        <dbReference type="EMBL" id="AFL90445.1"/>
    </source>
</evidence>
<keyword evidence="1" id="KW-0472">Membrane</keyword>
<keyword evidence="3" id="KW-1185">Reference proteome</keyword>
<feature type="transmembrane region" description="Helical" evidence="1">
    <location>
        <begin position="72"/>
        <end position="94"/>
    </location>
</feature>
<dbReference type="KEGG" id="trs:Terro_4241"/>
<protein>
    <submittedName>
        <fullName evidence="2">Uncharacterized protein</fullName>
    </submittedName>
</protein>
<evidence type="ECO:0000256" key="1">
    <source>
        <dbReference type="SAM" id="Phobius"/>
    </source>
</evidence>
<organism evidence="2 3">
    <name type="scientific">Terriglobus roseus (strain DSM 18391 / NRRL B-41598 / KBS 63)</name>
    <dbReference type="NCBI Taxonomy" id="926566"/>
    <lineage>
        <taxon>Bacteria</taxon>
        <taxon>Pseudomonadati</taxon>
        <taxon>Acidobacteriota</taxon>
        <taxon>Terriglobia</taxon>
        <taxon>Terriglobales</taxon>
        <taxon>Acidobacteriaceae</taxon>
        <taxon>Terriglobus</taxon>
    </lineage>
</organism>
<feature type="transmembrane region" description="Helical" evidence="1">
    <location>
        <begin position="6"/>
        <end position="25"/>
    </location>
</feature>
<dbReference type="STRING" id="926566.Terro_4241"/>
<gene>
    <name evidence="2" type="ordered locus">Terro_4241</name>
</gene>
<feature type="transmembrane region" description="Helical" evidence="1">
    <location>
        <begin position="122"/>
        <end position="143"/>
    </location>
</feature>
<accession>I3ZMH7</accession>
<reference evidence="2 3" key="1">
    <citation type="submission" date="2012-06" db="EMBL/GenBank/DDBJ databases">
        <title>Complete genome of Terriglobus roseus DSM 18391.</title>
        <authorList>
            <consortium name="US DOE Joint Genome Institute (JGI-PGF)"/>
            <person name="Lucas S."/>
            <person name="Copeland A."/>
            <person name="Lapidus A."/>
            <person name="Glavina del Rio T."/>
            <person name="Dalin E."/>
            <person name="Tice H."/>
            <person name="Bruce D."/>
            <person name="Goodwin L."/>
            <person name="Pitluck S."/>
            <person name="Peters L."/>
            <person name="Mikhailova N."/>
            <person name="Munk A.C.C."/>
            <person name="Kyrpides N."/>
            <person name="Mavromatis K."/>
            <person name="Ivanova N."/>
            <person name="Brettin T."/>
            <person name="Detter J.C."/>
            <person name="Han C."/>
            <person name="Larimer F."/>
            <person name="Land M."/>
            <person name="Hauser L."/>
            <person name="Markowitz V."/>
            <person name="Cheng J.-F."/>
            <person name="Hugenholtz P."/>
            <person name="Woyke T."/>
            <person name="Wu D."/>
            <person name="Brambilla E."/>
            <person name="Klenk H.-P."/>
            <person name="Eisen J.A."/>
        </authorList>
    </citation>
    <scope>NUCLEOTIDE SEQUENCE [LARGE SCALE GENOMIC DNA]</scope>
    <source>
        <strain evidence="3">DSM 18391 / NRRL B-41598 / KBS 63</strain>
    </source>
</reference>
<name>I3ZMH7_TERRK</name>
<keyword evidence="1" id="KW-0812">Transmembrane</keyword>
<keyword evidence="1" id="KW-1133">Transmembrane helix</keyword>
<dbReference type="EMBL" id="CP003379">
    <property type="protein sequence ID" value="AFL90445.1"/>
    <property type="molecule type" value="Genomic_DNA"/>
</dbReference>